<dbReference type="EMBL" id="BMKG01000018">
    <property type="protein sequence ID" value="GGC13861.1"/>
    <property type="molecule type" value="Genomic_DNA"/>
</dbReference>
<proteinExistence type="predicted"/>
<feature type="signal peptide" evidence="1">
    <location>
        <begin position="1"/>
        <end position="23"/>
    </location>
</feature>
<reference evidence="3" key="1">
    <citation type="journal article" date="2019" name="Int. J. Syst. Evol. Microbiol.">
        <title>The Global Catalogue of Microorganisms (GCM) 10K type strain sequencing project: providing services to taxonomists for standard genome sequencing and annotation.</title>
        <authorList>
            <consortium name="The Broad Institute Genomics Platform"/>
            <consortium name="The Broad Institute Genome Sequencing Center for Infectious Disease"/>
            <person name="Wu L."/>
            <person name="Ma J."/>
        </authorList>
    </citation>
    <scope>NUCLEOTIDE SEQUENCE [LARGE SCALE GENOMIC DNA]</scope>
    <source>
        <strain evidence="3">CGMCC 1.15931</strain>
    </source>
</reference>
<evidence type="ECO:0000313" key="3">
    <source>
        <dbReference type="Proteomes" id="UP000622638"/>
    </source>
</evidence>
<evidence type="ECO:0000256" key="1">
    <source>
        <dbReference type="SAM" id="SignalP"/>
    </source>
</evidence>
<evidence type="ECO:0008006" key="4">
    <source>
        <dbReference type="Google" id="ProtNLM"/>
    </source>
</evidence>
<gene>
    <name evidence="2" type="ORF">GCM10011572_39100</name>
</gene>
<sequence>MFSRKLQAIVSAAAVLLTANTGAAGTSDLVVIVSARAPVTALRSDQVADIFLSEANRFPDGSEAVAIDQGVGSPLRDEFYDRVARRSPALMKAYWTKMIFTGRGQPPREVANSAAVRKLVADNPGMIGYIERSALDASVRPVLAVR</sequence>
<evidence type="ECO:0000313" key="2">
    <source>
        <dbReference type="EMBL" id="GGC13861.1"/>
    </source>
</evidence>
<feature type="chain" id="PRO_5045517705" description="Phosphate ABC transporter substrate-binding protein" evidence="1">
    <location>
        <begin position="24"/>
        <end position="146"/>
    </location>
</feature>
<dbReference type="Proteomes" id="UP000622638">
    <property type="component" value="Unassembled WGS sequence"/>
</dbReference>
<accession>A0ABQ1L2A6</accession>
<protein>
    <recommendedName>
        <fullName evidence="4">Phosphate ABC transporter substrate-binding protein</fullName>
    </recommendedName>
</protein>
<organism evidence="2 3">
    <name type="scientific">Pseudoduganella buxea</name>
    <dbReference type="NCBI Taxonomy" id="1949069"/>
    <lineage>
        <taxon>Bacteria</taxon>
        <taxon>Pseudomonadati</taxon>
        <taxon>Pseudomonadota</taxon>
        <taxon>Betaproteobacteria</taxon>
        <taxon>Burkholderiales</taxon>
        <taxon>Oxalobacteraceae</taxon>
        <taxon>Telluria group</taxon>
        <taxon>Pseudoduganella</taxon>
    </lineage>
</organism>
<dbReference type="RefSeq" id="WP_229417843.1">
    <property type="nucleotide sequence ID" value="NZ_BMKG01000018.1"/>
</dbReference>
<dbReference type="Gene3D" id="3.40.190.10">
    <property type="entry name" value="Periplasmic binding protein-like II"/>
    <property type="match status" value="1"/>
</dbReference>
<keyword evidence="3" id="KW-1185">Reference proteome</keyword>
<comment type="caution">
    <text evidence="2">The sequence shown here is derived from an EMBL/GenBank/DDBJ whole genome shotgun (WGS) entry which is preliminary data.</text>
</comment>
<name>A0ABQ1L2A6_9BURK</name>
<dbReference type="SUPFAM" id="SSF53850">
    <property type="entry name" value="Periplasmic binding protein-like II"/>
    <property type="match status" value="1"/>
</dbReference>
<keyword evidence="1" id="KW-0732">Signal</keyword>